<evidence type="ECO:0000313" key="2">
    <source>
        <dbReference type="Proteomes" id="UP001055879"/>
    </source>
</evidence>
<accession>A0ACB9AYU2</accession>
<gene>
    <name evidence="1" type="ORF">L6452_22391</name>
</gene>
<sequence>MCNKIVSKCFCRFCDSRQVAKLGTEELHTQDAAAWLEYFESKALEHQEVVCNGTSKPDACISSKGHFSEGSTQNEMVYVVPVRSVAHHQFQLSHGSVWAKKEKGGPVSVEGIGITYVCPNREPRLSRGSYIDAFYPDLVYKLPRGSS</sequence>
<keyword evidence="2" id="KW-1185">Reference proteome</keyword>
<reference evidence="2" key="1">
    <citation type="journal article" date="2022" name="Mol. Ecol. Resour.">
        <title>The genomes of chicory, endive, great burdock and yacon provide insights into Asteraceae palaeo-polyploidization history and plant inulin production.</title>
        <authorList>
            <person name="Fan W."/>
            <person name="Wang S."/>
            <person name="Wang H."/>
            <person name="Wang A."/>
            <person name="Jiang F."/>
            <person name="Liu H."/>
            <person name="Zhao H."/>
            <person name="Xu D."/>
            <person name="Zhang Y."/>
        </authorList>
    </citation>
    <scope>NUCLEOTIDE SEQUENCE [LARGE SCALE GENOMIC DNA]</scope>
    <source>
        <strain evidence="2">cv. Niubang</strain>
    </source>
</reference>
<comment type="caution">
    <text evidence="1">The sequence shown here is derived from an EMBL/GenBank/DDBJ whole genome shotgun (WGS) entry which is preliminary data.</text>
</comment>
<evidence type="ECO:0000313" key="1">
    <source>
        <dbReference type="EMBL" id="KAI3715409.1"/>
    </source>
</evidence>
<proteinExistence type="predicted"/>
<dbReference type="EMBL" id="CM042053">
    <property type="protein sequence ID" value="KAI3715409.1"/>
    <property type="molecule type" value="Genomic_DNA"/>
</dbReference>
<protein>
    <submittedName>
        <fullName evidence="1">Uncharacterized protein</fullName>
    </submittedName>
</protein>
<dbReference type="Proteomes" id="UP001055879">
    <property type="component" value="Linkage Group LG07"/>
</dbReference>
<reference evidence="1 2" key="2">
    <citation type="journal article" date="2022" name="Mol. Ecol. Resour.">
        <title>The genomes of chicory, endive, great burdock and yacon provide insights into Asteraceae paleo-polyploidization history and plant inulin production.</title>
        <authorList>
            <person name="Fan W."/>
            <person name="Wang S."/>
            <person name="Wang H."/>
            <person name="Wang A."/>
            <person name="Jiang F."/>
            <person name="Liu H."/>
            <person name="Zhao H."/>
            <person name="Xu D."/>
            <person name="Zhang Y."/>
        </authorList>
    </citation>
    <scope>NUCLEOTIDE SEQUENCE [LARGE SCALE GENOMIC DNA]</scope>
    <source>
        <strain evidence="2">cv. Niubang</strain>
    </source>
</reference>
<organism evidence="1 2">
    <name type="scientific">Arctium lappa</name>
    <name type="common">Greater burdock</name>
    <name type="synonym">Lappa major</name>
    <dbReference type="NCBI Taxonomy" id="4217"/>
    <lineage>
        <taxon>Eukaryota</taxon>
        <taxon>Viridiplantae</taxon>
        <taxon>Streptophyta</taxon>
        <taxon>Embryophyta</taxon>
        <taxon>Tracheophyta</taxon>
        <taxon>Spermatophyta</taxon>
        <taxon>Magnoliopsida</taxon>
        <taxon>eudicotyledons</taxon>
        <taxon>Gunneridae</taxon>
        <taxon>Pentapetalae</taxon>
        <taxon>asterids</taxon>
        <taxon>campanulids</taxon>
        <taxon>Asterales</taxon>
        <taxon>Asteraceae</taxon>
        <taxon>Carduoideae</taxon>
        <taxon>Cardueae</taxon>
        <taxon>Arctiinae</taxon>
        <taxon>Arctium</taxon>
    </lineage>
</organism>
<name>A0ACB9AYU2_ARCLA</name>